<dbReference type="AlphaFoldDB" id="A0AAV7ML17"/>
<dbReference type="EMBL" id="JANPWB010000013">
    <property type="protein sequence ID" value="KAJ1104217.1"/>
    <property type="molecule type" value="Genomic_DNA"/>
</dbReference>
<proteinExistence type="predicted"/>
<accession>A0AAV7ML17</accession>
<dbReference type="Proteomes" id="UP001066276">
    <property type="component" value="Chromosome 9"/>
</dbReference>
<evidence type="ECO:0000313" key="2">
    <source>
        <dbReference type="Proteomes" id="UP001066276"/>
    </source>
</evidence>
<reference evidence="1" key="1">
    <citation type="journal article" date="2022" name="bioRxiv">
        <title>Sequencing and chromosome-scale assembly of the giantPleurodeles waltlgenome.</title>
        <authorList>
            <person name="Brown T."/>
            <person name="Elewa A."/>
            <person name="Iarovenko S."/>
            <person name="Subramanian E."/>
            <person name="Araus A.J."/>
            <person name="Petzold A."/>
            <person name="Susuki M."/>
            <person name="Suzuki K.-i.T."/>
            <person name="Hayashi T."/>
            <person name="Toyoda A."/>
            <person name="Oliveira C."/>
            <person name="Osipova E."/>
            <person name="Leigh N.D."/>
            <person name="Simon A."/>
            <person name="Yun M.H."/>
        </authorList>
    </citation>
    <scope>NUCLEOTIDE SEQUENCE</scope>
    <source>
        <strain evidence="1">20211129_DDA</strain>
        <tissue evidence="1">Liver</tissue>
    </source>
</reference>
<keyword evidence="2" id="KW-1185">Reference proteome</keyword>
<sequence>MALSDPKPLGFEKKLPFDTERNSLLKSHWRSKYKDPKQQYRVETTYLSCANVTVYVHASSYSYYGTKH</sequence>
<name>A0AAV7ML17_PLEWA</name>
<comment type="caution">
    <text evidence="1">The sequence shown here is derived from an EMBL/GenBank/DDBJ whole genome shotgun (WGS) entry which is preliminary data.</text>
</comment>
<gene>
    <name evidence="1" type="ORF">NDU88_001629</name>
</gene>
<protein>
    <submittedName>
        <fullName evidence="1">Uncharacterized protein</fullName>
    </submittedName>
</protein>
<organism evidence="1 2">
    <name type="scientific">Pleurodeles waltl</name>
    <name type="common">Iberian ribbed newt</name>
    <dbReference type="NCBI Taxonomy" id="8319"/>
    <lineage>
        <taxon>Eukaryota</taxon>
        <taxon>Metazoa</taxon>
        <taxon>Chordata</taxon>
        <taxon>Craniata</taxon>
        <taxon>Vertebrata</taxon>
        <taxon>Euteleostomi</taxon>
        <taxon>Amphibia</taxon>
        <taxon>Batrachia</taxon>
        <taxon>Caudata</taxon>
        <taxon>Salamandroidea</taxon>
        <taxon>Salamandridae</taxon>
        <taxon>Pleurodelinae</taxon>
        <taxon>Pleurodeles</taxon>
    </lineage>
</organism>
<evidence type="ECO:0000313" key="1">
    <source>
        <dbReference type="EMBL" id="KAJ1104217.1"/>
    </source>
</evidence>